<proteinExistence type="predicted"/>
<gene>
    <name evidence="2" type="ORF">KQJ23_02370</name>
</gene>
<feature type="transmembrane region" description="Helical" evidence="1">
    <location>
        <begin position="67"/>
        <end position="90"/>
    </location>
</feature>
<evidence type="ECO:0000256" key="1">
    <source>
        <dbReference type="SAM" id="Phobius"/>
    </source>
</evidence>
<keyword evidence="1" id="KW-0472">Membrane</keyword>
<keyword evidence="1" id="KW-0812">Transmembrane</keyword>
<comment type="caution">
    <text evidence="2">The sequence shown here is derived from an EMBL/GenBank/DDBJ whole genome shotgun (WGS) entry which is preliminary data.</text>
</comment>
<evidence type="ECO:0000313" key="2">
    <source>
        <dbReference type="EMBL" id="MBU5670666.1"/>
    </source>
</evidence>
<dbReference type="Proteomes" id="UP000743001">
    <property type="component" value="Unassembled WGS sequence"/>
</dbReference>
<protein>
    <submittedName>
        <fullName evidence="2">Uncharacterized protein</fullName>
    </submittedName>
</protein>
<organism evidence="2 3">
    <name type="scientific">Paenibacillus brevis</name>
    <dbReference type="NCBI Taxonomy" id="2841508"/>
    <lineage>
        <taxon>Bacteria</taxon>
        <taxon>Bacillati</taxon>
        <taxon>Bacillota</taxon>
        <taxon>Bacilli</taxon>
        <taxon>Bacillales</taxon>
        <taxon>Paenibacillaceae</taxon>
        <taxon>Paenibacillus</taxon>
    </lineage>
</organism>
<dbReference type="EMBL" id="JAHLQJ010000002">
    <property type="protein sequence ID" value="MBU5670666.1"/>
    <property type="molecule type" value="Genomic_DNA"/>
</dbReference>
<name>A0ABS6FN96_9BACL</name>
<evidence type="ECO:0000313" key="3">
    <source>
        <dbReference type="Proteomes" id="UP000743001"/>
    </source>
</evidence>
<keyword evidence="3" id="KW-1185">Reference proteome</keyword>
<keyword evidence="1" id="KW-1133">Transmembrane helix</keyword>
<sequence>MMLLKDSSAKEEIRTRYEDIWDYQLLTMDEEKVQIVLDKLEYELLPLGHKLLKRWDKLLDLFKSKTIWIIPLIVILTLILLYVLIVYVALLVQ</sequence>
<reference evidence="2 3" key="1">
    <citation type="submission" date="2021-06" db="EMBL/GenBank/DDBJ databases">
        <authorList>
            <person name="Sun Q."/>
            <person name="Li D."/>
        </authorList>
    </citation>
    <scope>NUCLEOTIDE SEQUENCE [LARGE SCALE GENOMIC DNA]</scope>
    <source>
        <strain evidence="2 3">MSJ-6</strain>
    </source>
</reference>
<accession>A0ABS6FN96</accession>